<name>A0A2U3K450_9FIRM</name>
<proteinExistence type="predicted"/>
<keyword evidence="1" id="KW-1133">Transmembrane helix</keyword>
<sequence length="277" mass="29701">MVEILIDSFNDVIQIVPVLFIIILLTNWITVKVGKGTPFFSRATRLDVPGGALLGIIPQCGISVAFAKLYGNGYISLGMLMAIFLAGSDEALIVIGAHPDKLLVMLGIIGIKVLVGTSAGWLINLVIKEKRNRLKGCGIDCNCPKCGKHKNIIVNTLVHTLRLTLFLFVTVFIIGFGADRFGEEGIYSLLGRNAFLQPVLASLIGMIPSCFSSVLIAEGFLKGALGFGSMLAGLLANTGFGILVLFKELTLKKTLLIILLLQAISILVGEIFHFTIG</sequence>
<evidence type="ECO:0000313" key="2">
    <source>
        <dbReference type="EMBL" id="SPF34464.1"/>
    </source>
</evidence>
<feature type="transmembrane region" description="Helical" evidence="1">
    <location>
        <begin position="102"/>
        <end position="123"/>
    </location>
</feature>
<organism evidence="2 3">
    <name type="scientific">Candidatus Desulfosporosinus infrequens</name>
    <dbReference type="NCBI Taxonomy" id="2043169"/>
    <lineage>
        <taxon>Bacteria</taxon>
        <taxon>Bacillati</taxon>
        <taxon>Bacillota</taxon>
        <taxon>Clostridia</taxon>
        <taxon>Eubacteriales</taxon>
        <taxon>Desulfitobacteriaceae</taxon>
        <taxon>Desulfosporosinus</taxon>
    </lineage>
</organism>
<accession>A0A2U3K450</accession>
<feature type="transmembrane region" description="Helical" evidence="1">
    <location>
        <begin position="12"/>
        <end position="34"/>
    </location>
</feature>
<dbReference type="NCBIfam" id="NF037962">
    <property type="entry name" value="arsenic_eff"/>
    <property type="match status" value="1"/>
</dbReference>
<dbReference type="Pfam" id="PF11449">
    <property type="entry name" value="ArsP_2"/>
    <property type="match status" value="1"/>
</dbReference>
<keyword evidence="1" id="KW-0472">Membrane</keyword>
<gene>
    <name evidence="2" type="ORF">SBF1_1330009</name>
</gene>
<dbReference type="AlphaFoldDB" id="A0A2U3K450"/>
<dbReference type="OrthoDB" id="9783550at2"/>
<reference evidence="3" key="1">
    <citation type="submission" date="2018-02" db="EMBL/GenBank/DDBJ databases">
        <authorList>
            <person name="Hausmann B."/>
        </authorList>
    </citation>
    <scope>NUCLEOTIDE SEQUENCE [LARGE SCALE GENOMIC DNA]</scope>
    <source>
        <strain evidence="3">Peat soil MAG SbF1</strain>
    </source>
</reference>
<feature type="transmembrane region" description="Helical" evidence="1">
    <location>
        <begin position="223"/>
        <end position="246"/>
    </location>
</feature>
<dbReference type="Proteomes" id="UP000238916">
    <property type="component" value="Unassembled WGS sequence"/>
</dbReference>
<feature type="transmembrane region" description="Helical" evidence="1">
    <location>
        <begin position="73"/>
        <end position="95"/>
    </location>
</feature>
<dbReference type="EMBL" id="OMOF01000039">
    <property type="protein sequence ID" value="SPF34464.1"/>
    <property type="molecule type" value="Genomic_DNA"/>
</dbReference>
<feature type="transmembrane region" description="Helical" evidence="1">
    <location>
        <begin position="163"/>
        <end position="182"/>
    </location>
</feature>
<evidence type="ECO:0000256" key="1">
    <source>
        <dbReference type="SAM" id="Phobius"/>
    </source>
</evidence>
<feature type="transmembrane region" description="Helical" evidence="1">
    <location>
        <begin position="194"/>
        <end position="217"/>
    </location>
</feature>
<protein>
    <submittedName>
        <fullName evidence="2">Putative membrane protein</fullName>
    </submittedName>
</protein>
<feature type="transmembrane region" description="Helical" evidence="1">
    <location>
        <begin position="255"/>
        <end position="276"/>
    </location>
</feature>
<evidence type="ECO:0000313" key="3">
    <source>
        <dbReference type="Proteomes" id="UP000238916"/>
    </source>
</evidence>
<feature type="transmembrane region" description="Helical" evidence="1">
    <location>
        <begin position="46"/>
        <end position="67"/>
    </location>
</feature>
<dbReference type="InterPro" id="IPR021552">
    <property type="entry name" value="ArsP_2"/>
</dbReference>
<keyword evidence="1" id="KW-0812">Transmembrane</keyword>